<comment type="caution">
    <text evidence="10">The sequence shown here is derived from an EMBL/GenBank/DDBJ whole genome shotgun (WGS) entry which is preliminary data.</text>
</comment>
<evidence type="ECO:0000256" key="4">
    <source>
        <dbReference type="ARBA" id="ARBA00022692"/>
    </source>
</evidence>
<evidence type="ECO:0000256" key="7">
    <source>
        <dbReference type="ARBA" id="ARBA00023136"/>
    </source>
</evidence>
<sequence>MKQSIIPQHFEYQSDSSFKGRPDVSVVVPIYNEVESLPSLIDAIANTLNSTGLDYELILVDDGSTDGSPQLLKQQAQYHPYLRGVLLRRNYGQTAAMAAGFNFARGSAIVSLDGDLQNDPADIPLLLAKLEEGYDLVSGWRQNRQDAALTRLLPSKIANWLIGKITGVKIHDYGCSLKAYRSELLADMNLYGELHRFLPALAFIEGARIAELPVRHHPRRHGSSKYGLGRTFRVLMDLFTVYFMKKFLTRPMHVFGSLGMMSLLSGMGLGVYLSFLKLGLGKDIGDRPLLILAVVLLLTGVQLFCFGLLGELLMRTYHESQGRPIYRVREIIEGSVKNSKQER</sequence>
<dbReference type="EMBL" id="JAMZMM010000338">
    <property type="protein sequence ID" value="MCP2731490.1"/>
    <property type="molecule type" value="Genomic_DNA"/>
</dbReference>
<evidence type="ECO:0000256" key="6">
    <source>
        <dbReference type="ARBA" id="ARBA00022989"/>
    </source>
</evidence>
<dbReference type="PANTHER" id="PTHR48090:SF3">
    <property type="entry name" value="UNDECAPRENYL-PHOSPHATE 4-DEOXY-4-FORMAMIDO-L-ARABINOSE TRANSFERASE"/>
    <property type="match status" value="1"/>
</dbReference>
<gene>
    <name evidence="10" type="ORF">NJ959_23980</name>
</gene>
<dbReference type="GO" id="GO:0009103">
    <property type="term" value="P:lipopolysaccharide biosynthetic process"/>
    <property type="evidence" value="ECO:0007669"/>
    <property type="project" value="UniProtKB-KW"/>
</dbReference>
<feature type="domain" description="Glycosyltransferase 2-like" evidence="9">
    <location>
        <begin position="25"/>
        <end position="185"/>
    </location>
</feature>
<keyword evidence="11" id="KW-1185">Reference proteome</keyword>
<keyword evidence="2" id="KW-0328">Glycosyltransferase</keyword>
<evidence type="ECO:0000259" key="9">
    <source>
        <dbReference type="Pfam" id="PF00535"/>
    </source>
</evidence>
<name>A0AAE3KPF6_9CYAN</name>
<organism evidence="10 11">
    <name type="scientific">Limnofasciculus baicalensis BBK-W-15</name>
    <dbReference type="NCBI Taxonomy" id="2699891"/>
    <lineage>
        <taxon>Bacteria</taxon>
        <taxon>Bacillati</taxon>
        <taxon>Cyanobacteriota</taxon>
        <taxon>Cyanophyceae</taxon>
        <taxon>Coleofasciculales</taxon>
        <taxon>Coleofasciculaceae</taxon>
        <taxon>Limnofasciculus</taxon>
        <taxon>Limnofasciculus baicalensis</taxon>
    </lineage>
</organism>
<dbReference type="CDD" id="cd04187">
    <property type="entry name" value="DPM1_like_bac"/>
    <property type="match status" value="1"/>
</dbReference>
<evidence type="ECO:0000256" key="5">
    <source>
        <dbReference type="ARBA" id="ARBA00022985"/>
    </source>
</evidence>
<keyword evidence="7 8" id="KW-0472">Membrane</keyword>
<feature type="transmembrane region" description="Helical" evidence="8">
    <location>
        <begin position="254"/>
        <end position="276"/>
    </location>
</feature>
<keyword evidence="3" id="KW-0808">Transferase</keyword>
<dbReference type="GO" id="GO:0016757">
    <property type="term" value="F:glycosyltransferase activity"/>
    <property type="evidence" value="ECO:0007669"/>
    <property type="project" value="UniProtKB-KW"/>
</dbReference>
<feature type="transmembrane region" description="Helical" evidence="8">
    <location>
        <begin position="288"/>
        <end position="313"/>
    </location>
</feature>
<evidence type="ECO:0000313" key="11">
    <source>
        <dbReference type="Proteomes" id="UP001204953"/>
    </source>
</evidence>
<dbReference type="InterPro" id="IPR001173">
    <property type="entry name" value="Glyco_trans_2-like"/>
</dbReference>
<keyword evidence="4 8" id="KW-0812">Transmembrane</keyword>
<dbReference type="InterPro" id="IPR050256">
    <property type="entry name" value="Glycosyltransferase_2"/>
</dbReference>
<dbReference type="AlphaFoldDB" id="A0AAE3KPF6"/>
<dbReference type="GO" id="GO:0005886">
    <property type="term" value="C:plasma membrane"/>
    <property type="evidence" value="ECO:0007669"/>
    <property type="project" value="TreeGrafter"/>
</dbReference>
<dbReference type="SUPFAM" id="SSF53448">
    <property type="entry name" value="Nucleotide-diphospho-sugar transferases"/>
    <property type="match status" value="1"/>
</dbReference>
<accession>A0AAE3KPF6</accession>
<keyword evidence="1" id="KW-1003">Cell membrane</keyword>
<protein>
    <submittedName>
        <fullName evidence="10">Glycosyltransferase family 2 protein</fullName>
    </submittedName>
</protein>
<evidence type="ECO:0000256" key="2">
    <source>
        <dbReference type="ARBA" id="ARBA00022676"/>
    </source>
</evidence>
<evidence type="ECO:0000256" key="8">
    <source>
        <dbReference type="SAM" id="Phobius"/>
    </source>
</evidence>
<keyword evidence="5" id="KW-0448">Lipopolysaccharide biosynthesis</keyword>
<dbReference type="PANTHER" id="PTHR48090">
    <property type="entry name" value="UNDECAPRENYL-PHOSPHATE 4-DEOXY-4-FORMAMIDO-L-ARABINOSE TRANSFERASE-RELATED"/>
    <property type="match status" value="1"/>
</dbReference>
<evidence type="ECO:0000313" key="10">
    <source>
        <dbReference type="EMBL" id="MCP2731490.1"/>
    </source>
</evidence>
<dbReference type="InterPro" id="IPR029044">
    <property type="entry name" value="Nucleotide-diphossugar_trans"/>
</dbReference>
<evidence type="ECO:0000256" key="3">
    <source>
        <dbReference type="ARBA" id="ARBA00022679"/>
    </source>
</evidence>
<dbReference type="Gene3D" id="3.90.550.10">
    <property type="entry name" value="Spore Coat Polysaccharide Biosynthesis Protein SpsA, Chain A"/>
    <property type="match status" value="1"/>
</dbReference>
<dbReference type="Pfam" id="PF00535">
    <property type="entry name" value="Glycos_transf_2"/>
    <property type="match status" value="1"/>
</dbReference>
<proteinExistence type="predicted"/>
<keyword evidence="6 8" id="KW-1133">Transmembrane helix</keyword>
<dbReference type="Proteomes" id="UP001204953">
    <property type="component" value="Unassembled WGS sequence"/>
</dbReference>
<dbReference type="RefSeq" id="WP_254014227.1">
    <property type="nucleotide sequence ID" value="NZ_JAMZMM010000338.1"/>
</dbReference>
<evidence type="ECO:0000256" key="1">
    <source>
        <dbReference type="ARBA" id="ARBA00022475"/>
    </source>
</evidence>
<reference evidence="10" key="1">
    <citation type="submission" date="2022-06" db="EMBL/GenBank/DDBJ databases">
        <title>New cyanobacteria of genus Symplocastrum in benthos of Lake Baikal.</title>
        <authorList>
            <person name="Sorokovikova E."/>
            <person name="Tikhonova I."/>
            <person name="Krasnopeev A."/>
            <person name="Evseev P."/>
            <person name="Gladkikh A."/>
            <person name="Belykh O."/>
        </authorList>
    </citation>
    <scope>NUCLEOTIDE SEQUENCE</scope>
    <source>
        <strain evidence="10">BBK-W-15</strain>
    </source>
</reference>